<evidence type="ECO:0000313" key="5">
    <source>
        <dbReference type="Proteomes" id="UP000631114"/>
    </source>
</evidence>
<evidence type="ECO:0000256" key="1">
    <source>
        <dbReference type="PROSITE-ProRule" id="PRU00175"/>
    </source>
</evidence>
<dbReference type="GO" id="GO:0008270">
    <property type="term" value="F:zinc ion binding"/>
    <property type="evidence" value="ECO:0007669"/>
    <property type="project" value="UniProtKB-KW"/>
</dbReference>
<organism evidence="4 5">
    <name type="scientific">Coptis chinensis</name>
    <dbReference type="NCBI Taxonomy" id="261450"/>
    <lineage>
        <taxon>Eukaryota</taxon>
        <taxon>Viridiplantae</taxon>
        <taxon>Streptophyta</taxon>
        <taxon>Embryophyta</taxon>
        <taxon>Tracheophyta</taxon>
        <taxon>Spermatophyta</taxon>
        <taxon>Magnoliopsida</taxon>
        <taxon>Ranunculales</taxon>
        <taxon>Ranunculaceae</taxon>
        <taxon>Coptidoideae</taxon>
        <taxon>Coptis</taxon>
    </lineage>
</organism>
<keyword evidence="1" id="KW-0863">Zinc-finger</keyword>
<keyword evidence="1" id="KW-0479">Metal-binding</keyword>
<feature type="compositionally biased region" description="Polar residues" evidence="2">
    <location>
        <begin position="49"/>
        <end position="64"/>
    </location>
</feature>
<dbReference type="InterPro" id="IPR001841">
    <property type="entry name" value="Znf_RING"/>
</dbReference>
<dbReference type="AlphaFoldDB" id="A0A835INE0"/>
<protein>
    <recommendedName>
        <fullName evidence="3">RING-type domain-containing protein</fullName>
    </recommendedName>
</protein>
<feature type="region of interest" description="Disordered" evidence="2">
    <location>
        <begin position="223"/>
        <end position="242"/>
    </location>
</feature>
<accession>A0A835INE0</accession>
<proteinExistence type="predicted"/>
<gene>
    <name evidence="4" type="ORF">IFM89_006599</name>
</gene>
<name>A0A835INE0_9MAGN</name>
<dbReference type="PANTHER" id="PTHR31150">
    <property type="entry name" value="EXPRESSED PROTEIN"/>
    <property type="match status" value="1"/>
</dbReference>
<dbReference type="Proteomes" id="UP000631114">
    <property type="component" value="Unassembled WGS sequence"/>
</dbReference>
<feature type="region of interest" description="Disordered" evidence="2">
    <location>
        <begin position="47"/>
        <end position="68"/>
    </location>
</feature>
<evidence type="ECO:0000259" key="3">
    <source>
        <dbReference type="PROSITE" id="PS50089"/>
    </source>
</evidence>
<keyword evidence="5" id="KW-1185">Reference proteome</keyword>
<dbReference type="SUPFAM" id="SSF57850">
    <property type="entry name" value="RING/U-box"/>
    <property type="match status" value="1"/>
</dbReference>
<feature type="region of interest" description="Disordered" evidence="2">
    <location>
        <begin position="446"/>
        <end position="467"/>
    </location>
</feature>
<dbReference type="EMBL" id="JADFTS010000002">
    <property type="protein sequence ID" value="KAF9619412.1"/>
    <property type="molecule type" value="Genomic_DNA"/>
</dbReference>
<sequence>MGAACCVAARDGTLPTRTSTEALHRNIRYSPSWSFRWDNRRRVAGEVGNSPSRYSHGNSGNTGSDVKDQIDVERDISDGGSSLENFRTPTWQKSTIHDGAIGNSTTPASVLVLALWSVRKYYDVVSLVCPEGYVREKWLEKGSFDDSSYTLFLRSRAMDSWLKEIYPWTAVSLLRQVRESLRSPSATDSSVKDSIELSPIAEPSAVAAEPSVPKFPFSVPSTSNMSMHRDVDPSTPSRWARRSPGHQLFRGISDSRILGLKSPNDNSVSEGRQSFVLSTCSNDMTLGSQCGSSDGWSMRTFSELVASSQRDRWSFDSEAMDSGRGKITRSNSQLFASPSNDLKTCGVCSKLLTERSSWSSQKIIANNELSVVGVLVCGHVYHAECLENMTPETERYDPSCPACMVGERQGLKMSGKQLKEAELKVRHNWISRNRVIDGDIDGKSVLSNQRKRAGTEGKGPKMGSSSSVKNSFVKPFLRRHFSLGSKSTRALSVNDLSARRKGFWARYH</sequence>
<keyword evidence="1" id="KW-0862">Zinc</keyword>
<dbReference type="SMART" id="SM00184">
    <property type="entry name" value="RING"/>
    <property type="match status" value="1"/>
</dbReference>
<dbReference type="OrthoDB" id="1938835at2759"/>
<dbReference type="Gene3D" id="3.30.40.10">
    <property type="entry name" value="Zinc/RING finger domain, C3HC4 (zinc finger)"/>
    <property type="match status" value="1"/>
</dbReference>
<comment type="caution">
    <text evidence="4">The sequence shown here is derived from an EMBL/GenBank/DDBJ whole genome shotgun (WGS) entry which is preliminary data.</text>
</comment>
<dbReference type="InterPro" id="IPR013083">
    <property type="entry name" value="Znf_RING/FYVE/PHD"/>
</dbReference>
<dbReference type="PANTHER" id="PTHR31150:SF32">
    <property type="entry name" value="RING_U-BOX SUPERFAMILY PROTEIN"/>
    <property type="match status" value="1"/>
</dbReference>
<reference evidence="4 5" key="1">
    <citation type="submission" date="2020-10" db="EMBL/GenBank/DDBJ databases">
        <title>The Coptis chinensis genome and diversification of protoberbering-type alkaloids.</title>
        <authorList>
            <person name="Wang B."/>
            <person name="Shu S."/>
            <person name="Song C."/>
            <person name="Liu Y."/>
        </authorList>
    </citation>
    <scope>NUCLEOTIDE SEQUENCE [LARGE SCALE GENOMIC DNA]</scope>
    <source>
        <strain evidence="4">HL-2020</strain>
        <tissue evidence="4">Leaf</tissue>
    </source>
</reference>
<evidence type="ECO:0000256" key="2">
    <source>
        <dbReference type="SAM" id="MobiDB-lite"/>
    </source>
</evidence>
<evidence type="ECO:0000313" key="4">
    <source>
        <dbReference type="EMBL" id="KAF9619412.1"/>
    </source>
</evidence>
<dbReference type="PROSITE" id="PS50089">
    <property type="entry name" value="ZF_RING_2"/>
    <property type="match status" value="1"/>
</dbReference>
<feature type="domain" description="RING-type" evidence="3">
    <location>
        <begin position="345"/>
        <end position="403"/>
    </location>
</feature>